<evidence type="ECO:0000256" key="1">
    <source>
        <dbReference type="SAM" id="MobiDB-lite"/>
    </source>
</evidence>
<name>A0AAE0X3J3_9PEZI</name>
<sequence>MHCRGTCGRAAWPSVSSGIFLFNLSGTRFSRSTRSLCLALYCCCCFHFPFRYRFPAGQDLKIDGPAVGYTSRTSTSTCTPTTTETQDDDDDGDGETQASPLPAKLTCLNERARNGHVIRREKKPSSPSHSPNNWRLCWLVQSSSLARSPQTRRTQHRMPLCGSVAGSRRFPLSTSCVSHGFLNDGRHRSAPGQDFFPTPWSR</sequence>
<protein>
    <submittedName>
        <fullName evidence="2">Uncharacterized protein</fullName>
    </submittedName>
</protein>
<reference evidence="2" key="1">
    <citation type="journal article" date="2023" name="Mol. Phylogenet. Evol.">
        <title>Genome-scale phylogeny and comparative genomics of the fungal order Sordariales.</title>
        <authorList>
            <person name="Hensen N."/>
            <person name="Bonometti L."/>
            <person name="Westerberg I."/>
            <person name="Brannstrom I.O."/>
            <person name="Guillou S."/>
            <person name="Cros-Aarteil S."/>
            <person name="Calhoun S."/>
            <person name="Haridas S."/>
            <person name="Kuo A."/>
            <person name="Mondo S."/>
            <person name="Pangilinan J."/>
            <person name="Riley R."/>
            <person name="LaButti K."/>
            <person name="Andreopoulos B."/>
            <person name="Lipzen A."/>
            <person name="Chen C."/>
            <person name="Yan M."/>
            <person name="Daum C."/>
            <person name="Ng V."/>
            <person name="Clum A."/>
            <person name="Steindorff A."/>
            <person name="Ohm R.A."/>
            <person name="Martin F."/>
            <person name="Silar P."/>
            <person name="Natvig D.O."/>
            <person name="Lalanne C."/>
            <person name="Gautier V."/>
            <person name="Ament-Velasquez S.L."/>
            <person name="Kruys A."/>
            <person name="Hutchinson M.I."/>
            <person name="Powell A.J."/>
            <person name="Barry K."/>
            <person name="Miller A.N."/>
            <person name="Grigoriev I.V."/>
            <person name="Debuchy R."/>
            <person name="Gladieux P."/>
            <person name="Hiltunen Thoren M."/>
            <person name="Johannesson H."/>
        </authorList>
    </citation>
    <scope>NUCLEOTIDE SEQUENCE</scope>
    <source>
        <strain evidence="2">CBS 314.62</strain>
    </source>
</reference>
<dbReference type="AlphaFoldDB" id="A0AAE0X3J3"/>
<dbReference type="Proteomes" id="UP001270362">
    <property type="component" value="Unassembled WGS sequence"/>
</dbReference>
<organism evidence="2 3">
    <name type="scientific">Podospora appendiculata</name>
    <dbReference type="NCBI Taxonomy" id="314037"/>
    <lineage>
        <taxon>Eukaryota</taxon>
        <taxon>Fungi</taxon>
        <taxon>Dikarya</taxon>
        <taxon>Ascomycota</taxon>
        <taxon>Pezizomycotina</taxon>
        <taxon>Sordariomycetes</taxon>
        <taxon>Sordariomycetidae</taxon>
        <taxon>Sordariales</taxon>
        <taxon>Podosporaceae</taxon>
        <taxon>Podospora</taxon>
    </lineage>
</organism>
<keyword evidence="3" id="KW-1185">Reference proteome</keyword>
<feature type="compositionally biased region" description="Acidic residues" evidence="1">
    <location>
        <begin position="85"/>
        <end position="94"/>
    </location>
</feature>
<feature type="region of interest" description="Disordered" evidence="1">
    <location>
        <begin position="65"/>
        <end position="104"/>
    </location>
</feature>
<accession>A0AAE0X3J3</accession>
<evidence type="ECO:0000313" key="2">
    <source>
        <dbReference type="EMBL" id="KAK3684202.1"/>
    </source>
</evidence>
<reference evidence="2" key="2">
    <citation type="submission" date="2023-06" db="EMBL/GenBank/DDBJ databases">
        <authorList>
            <consortium name="Lawrence Berkeley National Laboratory"/>
            <person name="Haridas S."/>
            <person name="Hensen N."/>
            <person name="Bonometti L."/>
            <person name="Westerberg I."/>
            <person name="Brannstrom I.O."/>
            <person name="Guillou S."/>
            <person name="Cros-Aarteil S."/>
            <person name="Calhoun S."/>
            <person name="Kuo A."/>
            <person name="Mondo S."/>
            <person name="Pangilinan J."/>
            <person name="Riley R."/>
            <person name="Labutti K."/>
            <person name="Andreopoulos B."/>
            <person name="Lipzen A."/>
            <person name="Chen C."/>
            <person name="Yanf M."/>
            <person name="Daum C."/>
            <person name="Ng V."/>
            <person name="Clum A."/>
            <person name="Steindorff A."/>
            <person name="Ohm R."/>
            <person name="Martin F."/>
            <person name="Silar P."/>
            <person name="Natvig D."/>
            <person name="Lalanne C."/>
            <person name="Gautier V."/>
            <person name="Ament-Velasquez S.L."/>
            <person name="Kruys A."/>
            <person name="Hutchinson M.I."/>
            <person name="Powell A.J."/>
            <person name="Barry K."/>
            <person name="Miller A.N."/>
            <person name="Grigoriev I.V."/>
            <person name="Debuchy R."/>
            <person name="Gladieux P."/>
            <person name="Thoren M.H."/>
            <person name="Johannesson H."/>
        </authorList>
    </citation>
    <scope>NUCLEOTIDE SEQUENCE</scope>
    <source>
        <strain evidence="2">CBS 314.62</strain>
    </source>
</reference>
<feature type="compositionally biased region" description="Low complexity" evidence="1">
    <location>
        <begin position="73"/>
        <end position="84"/>
    </location>
</feature>
<comment type="caution">
    <text evidence="2">The sequence shown here is derived from an EMBL/GenBank/DDBJ whole genome shotgun (WGS) entry which is preliminary data.</text>
</comment>
<proteinExistence type="predicted"/>
<evidence type="ECO:0000313" key="3">
    <source>
        <dbReference type="Proteomes" id="UP001270362"/>
    </source>
</evidence>
<gene>
    <name evidence="2" type="ORF">B0T22DRAFT_271507</name>
</gene>
<dbReference type="EMBL" id="JAULSO010000004">
    <property type="protein sequence ID" value="KAK3684202.1"/>
    <property type="molecule type" value="Genomic_DNA"/>
</dbReference>